<accession>A0A1A2VRV3</accession>
<protein>
    <submittedName>
        <fullName evidence="1">Uncharacterized protein</fullName>
    </submittedName>
</protein>
<organism evidence="1 2">
    <name type="scientific">Mycobacterium scrofulaceum</name>
    <dbReference type="NCBI Taxonomy" id="1783"/>
    <lineage>
        <taxon>Bacteria</taxon>
        <taxon>Bacillati</taxon>
        <taxon>Actinomycetota</taxon>
        <taxon>Actinomycetes</taxon>
        <taxon>Mycobacteriales</taxon>
        <taxon>Mycobacteriaceae</taxon>
        <taxon>Mycobacterium</taxon>
    </lineage>
</organism>
<evidence type="ECO:0000313" key="2">
    <source>
        <dbReference type="Proteomes" id="UP000092207"/>
    </source>
</evidence>
<evidence type="ECO:0000313" key="1">
    <source>
        <dbReference type="EMBL" id="OBI03411.1"/>
    </source>
</evidence>
<dbReference type="EMBL" id="LZJY01000203">
    <property type="protein sequence ID" value="OBI03411.1"/>
    <property type="molecule type" value="Genomic_DNA"/>
</dbReference>
<sequence length="176" mass="19946">MQTATALNQVMSLQQLDIPASQWLQQDISTVRDLLTRIGADPALSRTWRASLVLTFADLPPKSYPYLEPAIASFLKNVYDEFPHFLYFLSPDPTRGATDSFFATLGVLCETPAGYWVIWDDDVADAFYHALAAAAEFAIAQGDDWADMIKGYEWDERQTRYEEVRKILVDRGVLED</sequence>
<dbReference type="Proteomes" id="UP000092207">
    <property type="component" value="Unassembled WGS sequence"/>
</dbReference>
<comment type="caution">
    <text evidence="1">The sequence shown here is derived from an EMBL/GenBank/DDBJ whole genome shotgun (WGS) entry which is preliminary data.</text>
</comment>
<reference evidence="1 2" key="1">
    <citation type="submission" date="2016-06" db="EMBL/GenBank/DDBJ databases">
        <authorList>
            <person name="Kjaerup R.B."/>
            <person name="Dalgaard T.S."/>
            <person name="Juul-Madsen H.R."/>
        </authorList>
    </citation>
    <scope>NUCLEOTIDE SEQUENCE [LARGE SCALE GENOMIC DNA]</scope>
    <source>
        <strain evidence="1 2">E2838</strain>
    </source>
</reference>
<dbReference type="AlphaFoldDB" id="A0A1A2VRV3"/>
<gene>
    <name evidence="1" type="ORF">A5679_16380</name>
</gene>
<proteinExistence type="predicted"/>
<name>A0A1A2VRV3_MYCSC</name>